<reference evidence="2" key="1">
    <citation type="submission" date="2022-07" db="EMBL/GenBank/DDBJ databases">
        <title>Enhanced cultured diversity of the mouse gut microbiota enables custom-made synthetic communities.</title>
        <authorList>
            <person name="Afrizal A."/>
        </authorList>
    </citation>
    <scope>NUCLEOTIDE SEQUENCE</scope>
    <source>
        <strain evidence="2">DSM 29482</strain>
    </source>
</reference>
<evidence type="ECO:0000256" key="1">
    <source>
        <dbReference type="ARBA" id="ARBA00022649"/>
    </source>
</evidence>
<accession>A0A9X2MJ09</accession>
<dbReference type="InterPro" id="IPR007712">
    <property type="entry name" value="RelE/ParE_toxin"/>
</dbReference>
<organism evidence="2 3">
    <name type="scientific">Anaerosalibacter massiliensis</name>
    <dbReference type="NCBI Taxonomy" id="1347392"/>
    <lineage>
        <taxon>Bacteria</taxon>
        <taxon>Bacillati</taxon>
        <taxon>Bacillota</taxon>
        <taxon>Tissierellia</taxon>
        <taxon>Tissierellales</taxon>
        <taxon>Sporanaerobacteraceae</taxon>
        <taxon>Anaerosalibacter</taxon>
    </lineage>
</organism>
<comment type="caution">
    <text evidence="2">The sequence shown here is derived from an EMBL/GenBank/DDBJ whole genome shotgun (WGS) entry which is preliminary data.</text>
</comment>
<sequence>MVKWSKTSTDDLKAIYDYIAKDLVVYDRRFVEEIINKSDYLKEYPNIGRAVLELSNPRIR</sequence>
<keyword evidence="3" id="KW-1185">Reference proteome</keyword>
<dbReference type="Gene3D" id="3.30.2310.20">
    <property type="entry name" value="RelE-like"/>
    <property type="match status" value="1"/>
</dbReference>
<protein>
    <submittedName>
        <fullName evidence="2">Type II toxin-antitoxin system RelE/ParE family toxin</fullName>
    </submittedName>
</protein>
<gene>
    <name evidence="2" type="ORF">NSA23_07875</name>
</gene>
<dbReference type="RefSeq" id="WP_050069857.1">
    <property type="nucleotide sequence ID" value="NZ_CABKTM010000049.1"/>
</dbReference>
<evidence type="ECO:0000313" key="3">
    <source>
        <dbReference type="Proteomes" id="UP001142078"/>
    </source>
</evidence>
<dbReference type="Pfam" id="PF05016">
    <property type="entry name" value="ParE_toxin"/>
    <property type="match status" value="1"/>
</dbReference>
<proteinExistence type="predicted"/>
<dbReference type="InterPro" id="IPR035093">
    <property type="entry name" value="RelE/ParE_toxin_dom_sf"/>
</dbReference>
<name>A0A9X2MJ09_9FIRM</name>
<dbReference type="Proteomes" id="UP001142078">
    <property type="component" value="Unassembled WGS sequence"/>
</dbReference>
<keyword evidence="1" id="KW-1277">Toxin-antitoxin system</keyword>
<dbReference type="AlphaFoldDB" id="A0A9X2MJ09"/>
<evidence type="ECO:0000313" key="2">
    <source>
        <dbReference type="EMBL" id="MCR2044037.1"/>
    </source>
</evidence>
<dbReference type="OrthoDB" id="5574284at2"/>
<dbReference type="EMBL" id="JANJZL010000004">
    <property type="protein sequence ID" value="MCR2044037.1"/>
    <property type="molecule type" value="Genomic_DNA"/>
</dbReference>